<keyword evidence="6" id="KW-1185">Reference proteome</keyword>
<keyword evidence="2 5" id="KW-0238">DNA-binding</keyword>
<dbReference type="InterPro" id="IPR028082">
    <property type="entry name" value="Peripla_BP_I"/>
</dbReference>
<dbReference type="Proteomes" id="UP001597215">
    <property type="component" value="Unassembled WGS sequence"/>
</dbReference>
<dbReference type="InterPro" id="IPR000843">
    <property type="entry name" value="HTH_LacI"/>
</dbReference>
<dbReference type="GO" id="GO:0003677">
    <property type="term" value="F:DNA binding"/>
    <property type="evidence" value="ECO:0007669"/>
    <property type="project" value="UniProtKB-KW"/>
</dbReference>
<dbReference type="PROSITE" id="PS00356">
    <property type="entry name" value="HTH_LACI_1"/>
    <property type="match status" value="1"/>
</dbReference>
<dbReference type="Pfam" id="PF00356">
    <property type="entry name" value="LacI"/>
    <property type="match status" value="1"/>
</dbReference>
<name>A0ABW4MFQ9_9SPHN</name>
<evidence type="ECO:0000259" key="4">
    <source>
        <dbReference type="PROSITE" id="PS50932"/>
    </source>
</evidence>
<gene>
    <name evidence="5" type="ORF">ACFSAG_10070</name>
</gene>
<dbReference type="SMART" id="SM00354">
    <property type="entry name" value="HTH_LACI"/>
    <property type="match status" value="1"/>
</dbReference>
<dbReference type="Gene3D" id="3.40.50.2300">
    <property type="match status" value="2"/>
</dbReference>
<evidence type="ECO:0000256" key="2">
    <source>
        <dbReference type="ARBA" id="ARBA00023125"/>
    </source>
</evidence>
<dbReference type="InterPro" id="IPR046335">
    <property type="entry name" value="LacI/GalR-like_sensor"/>
</dbReference>
<dbReference type="PANTHER" id="PTHR30146:SF120">
    <property type="entry name" value="ALANINE RACEMASE"/>
    <property type="match status" value="1"/>
</dbReference>
<evidence type="ECO:0000313" key="5">
    <source>
        <dbReference type="EMBL" id="MFD1767187.1"/>
    </source>
</evidence>
<accession>A0ABW4MFQ9</accession>
<dbReference type="EMBL" id="JBHUEL010000009">
    <property type="protein sequence ID" value="MFD1767187.1"/>
    <property type="molecule type" value="Genomic_DNA"/>
</dbReference>
<feature type="domain" description="HTH lacI-type" evidence="4">
    <location>
        <begin position="5"/>
        <end position="59"/>
    </location>
</feature>
<dbReference type="PANTHER" id="PTHR30146">
    <property type="entry name" value="LACI-RELATED TRANSCRIPTIONAL REPRESSOR"/>
    <property type="match status" value="1"/>
</dbReference>
<dbReference type="PROSITE" id="PS50932">
    <property type="entry name" value="HTH_LACI_2"/>
    <property type="match status" value="1"/>
</dbReference>
<comment type="caution">
    <text evidence="5">The sequence shown here is derived from an EMBL/GenBank/DDBJ whole genome shotgun (WGS) entry which is preliminary data.</text>
</comment>
<dbReference type="Pfam" id="PF13377">
    <property type="entry name" value="Peripla_BP_3"/>
    <property type="match status" value="1"/>
</dbReference>
<dbReference type="SUPFAM" id="SSF53822">
    <property type="entry name" value="Periplasmic binding protein-like I"/>
    <property type="match status" value="1"/>
</dbReference>
<reference evidence="6" key="1">
    <citation type="journal article" date="2019" name="Int. J. Syst. Evol. Microbiol.">
        <title>The Global Catalogue of Microorganisms (GCM) 10K type strain sequencing project: providing services to taxonomists for standard genome sequencing and annotation.</title>
        <authorList>
            <consortium name="The Broad Institute Genomics Platform"/>
            <consortium name="The Broad Institute Genome Sequencing Center for Infectious Disease"/>
            <person name="Wu L."/>
            <person name="Ma J."/>
        </authorList>
    </citation>
    <scope>NUCLEOTIDE SEQUENCE [LARGE SCALE GENOMIC DNA]</scope>
    <source>
        <strain evidence="6">CGMCC 1.12449</strain>
    </source>
</reference>
<dbReference type="Gene3D" id="1.10.260.40">
    <property type="entry name" value="lambda repressor-like DNA-binding domains"/>
    <property type="match status" value="1"/>
</dbReference>
<organism evidence="5 6">
    <name type="scientific">Sphingorhabdus buctiana</name>
    <dbReference type="NCBI Taxonomy" id="1508805"/>
    <lineage>
        <taxon>Bacteria</taxon>
        <taxon>Pseudomonadati</taxon>
        <taxon>Pseudomonadota</taxon>
        <taxon>Alphaproteobacteria</taxon>
        <taxon>Sphingomonadales</taxon>
        <taxon>Sphingomonadaceae</taxon>
        <taxon>Sphingorhabdus</taxon>
    </lineage>
</organism>
<keyword evidence="1" id="KW-0805">Transcription regulation</keyword>
<dbReference type="CDD" id="cd01392">
    <property type="entry name" value="HTH_LacI"/>
    <property type="match status" value="1"/>
</dbReference>
<proteinExistence type="predicted"/>
<protein>
    <submittedName>
        <fullName evidence="5">LacI family DNA-binding transcriptional regulator</fullName>
    </submittedName>
</protein>
<dbReference type="InterPro" id="IPR010982">
    <property type="entry name" value="Lambda_DNA-bd_dom_sf"/>
</dbReference>
<evidence type="ECO:0000256" key="1">
    <source>
        <dbReference type="ARBA" id="ARBA00023015"/>
    </source>
</evidence>
<keyword evidence="3" id="KW-0804">Transcription</keyword>
<evidence type="ECO:0000256" key="3">
    <source>
        <dbReference type="ARBA" id="ARBA00023163"/>
    </source>
</evidence>
<dbReference type="SUPFAM" id="SSF47413">
    <property type="entry name" value="lambda repressor-like DNA-binding domains"/>
    <property type="match status" value="1"/>
</dbReference>
<sequence length="334" mass="35877">MVKVRTIKDIAELAGVSTGTVSRALAGSELISKKTRAKIQALADEHGFRPNVLARNLRIQKTGAIGVLIPLGHEKGQHISDPFFITMLGLLADRLTEKGYDLLLSRVIPTDGSWLERFVDSGRVDGLIVIGQSDQVETLDKVAARYRPLVVWGGYTEGQVHCSVGSDNRKGGYIAAKHLIERGCNRLAFFGDPKALEIGQRLEGCRQAMVEAGLSEKLSVLPAHLVAEAAHPDIANYLGSVGERPQGIVAASDVIAMSALRALAEFGLAVPGDVHVIGYDGLAIGEQTVPRLSTVSQDLTQGAHHLVDMLLRRIAGEDTQSVVMEPELIVRMSS</sequence>
<evidence type="ECO:0000313" key="6">
    <source>
        <dbReference type="Proteomes" id="UP001597215"/>
    </source>
</evidence>